<name>A0A1W1X5M5_9BACT</name>
<dbReference type="AlphaFoldDB" id="A0A1W1X5M5"/>
<dbReference type="PANTHER" id="PTHR12558:SF13">
    <property type="entry name" value="CELL DIVISION CYCLE PROTEIN 27 HOMOLOG"/>
    <property type="match status" value="1"/>
</dbReference>
<dbReference type="Pfam" id="PF13181">
    <property type="entry name" value="TPR_8"/>
    <property type="match status" value="1"/>
</dbReference>
<dbReference type="Proteomes" id="UP000192783">
    <property type="component" value="Unassembled WGS sequence"/>
</dbReference>
<sequence>MEGERMVVMRPCLILVWFSLFLAVPVSQARTLVHDVRLGLHPGYTRLVLDCEGERPAKTYKEGQRSWIISFRDLQVGPSKGTWARAKKGVVERIQLDAPKIRVQLAESVWKARTFTLPATTKSNRGYRLVLDFFTEKSRPLSQPQVSPRSRKPNPLKTPKPRGQEKAAKQEKSPSETGQGPNPRRLPSEPGSALAAETALPSPSPTLPKGQGRKKEESAPQHSRKVSKPVLAKSLYGAAHEAFERLRQNGFQSPQELEQVVSLYQRALKTEPNDPQKPVALYRLGLCYLKAGNTKKAQLALQALVGTFESHPLARQAWIRLGELAQKEGNHVQALAAFDHAMEGRLSQQEATRLQYLRGISLLEAGDPQGARTAFEQVRAKDPGFEVRFPEIYRYLGEAAFALKDFQQSRRWLYQYLNVSPSIDNRDLVLARIAETYLHEGNREMADKLFAYIEAHYPGSEGDLVGRIRKAEYLEGQGPDLFHEAQRIYREMAEQPLPEPLQHLVQFKLAYGEWKEGRYRESLSRIDAILQKSTATTPFDEFQQLRQKVVLDWAKERHRQKNYRGVIELYETDPLLFHESADIQTLALVAESFEKLKFFPNALELYESVLQKDPQDLWRLRLARCAFETGQLDKAVQACRAITDASYARQKEEILGRTCAARQDWQGVLEHIGRIVEKADSVEPALLSLYAEAWYRTGRHDKALKWAQTALKALDQDRGDLFVSLSILASRCHLKLGQTDKALALLQKAVPQVDSDDLKNQLTYEIGMLYLETGKMERAEKTFSELLASPKELWKTAAKQQLDYLKIKKANSELF</sequence>
<protein>
    <submittedName>
        <fullName evidence="2">Outer membrane protein assembly factor BamD, BamD/ComL family</fullName>
    </submittedName>
</protein>
<accession>A0A1W1X5M5</accession>
<dbReference type="SUPFAM" id="SSF48452">
    <property type="entry name" value="TPR-like"/>
    <property type="match status" value="2"/>
</dbReference>
<evidence type="ECO:0000313" key="3">
    <source>
        <dbReference type="Proteomes" id="UP000192783"/>
    </source>
</evidence>
<gene>
    <name evidence="2" type="ORF">SAMN02746041_00628</name>
</gene>
<feature type="compositionally biased region" description="Basic and acidic residues" evidence="1">
    <location>
        <begin position="162"/>
        <end position="174"/>
    </location>
</feature>
<dbReference type="EMBL" id="FWXF01000002">
    <property type="protein sequence ID" value="SMC19212.1"/>
    <property type="molecule type" value="Genomic_DNA"/>
</dbReference>
<dbReference type="InterPro" id="IPR011990">
    <property type="entry name" value="TPR-like_helical_dom_sf"/>
</dbReference>
<evidence type="ECO:0000313" key="2">
    <source>
        <dbReference type="EMBL" id="SMC19212.1"/>
    </source>
</evidence>
<dbReference type="InterPro" id="IPR019734">
    <property type="entry name" value="TPR_rpt"/>
</dbReference>
<dbReference type="Pfam" id="PF14559">
    <property type="entry name" value="TPR_19"/>
    <property type="match status" value="1"/>
</dbReference>
<dbReference type="SMART" id="SM00028">
    <property type="entry name" value="TPR"/>
    <property type="match status" value="8"/>
</dbReference>
<dbReference type="STRING" id="1121390.SAMN02746041_00628"/>
<feature type="region of interest" description="Disordered" evidence="1">
    <location>
        <begin position="139"/>
        <end position="230"/>
    </location>
</feature>
<reference evidence="2 3" key="1">
    <citation type="submission" date="2017-04" db="EMBL/GenBank/DDBJ databases">
        <authorList>
            <person name="Afonso C.L."/>
            <person name="Miller P.J."/>
            <person name="Scott M.A."/>
            <person name="Spackman E."/>
            <person name="Goraichik I."/>
            <person name="Dimitrov K.M."/>
            <person name="Suarez D.L."/>
            <person name="Swayne D.E."/>
        </authorList>
    </citation>
    <scope>NUCLEOTIDE SEQUENCE [LARGE SCALE GENOMIC DNA]</scope>
    <source>
        <strain evidence="2 3">DSM 13146</strain>
    </source>
</reference>
<dbReference type="RefSeq" id="WP_139796463.1">
    <property type="nucleotide sequence ID" value="NZ_FWXF01000002.1"/>
</dbReference>
<proteinExistence type="predicted"/>
<evidence type="ECO:0000256" key="1">
    <source>
        <dbReference type="SAM" id="MobiDB-lite"/>
    </source>
</evidence>
<organism evidence="2 3">
    <name type="scientific">Desulfacinum hydrothermale DSM 13146</name>
    <dbReference type="NCBI Taxonomy" id="1121390"/>
    <lineage>
        <taxon>Bacteria</taxon>
        <taxon>Pseudomonadati</taxon>
        <taxon>Thermodesulfobacteriota</taxon>
        <taxon>Syntrophobacteria</taxon>
        <taxon>Syntrophobacterales</taxon>
        <taxon>Syntrophobacteraceae</taxon>
        <taxon>Desulfacinum</taxon>
    </lineage>
</organism>
<keyword evidence="3" id="KW-1185">Reference proteome</keyword>
<dbReference type="PANTHER" id="PTHR12558">
    <property type="entry name" value="CELL DIVISION CYCLE 16,23,27"/>
    <property type="match status" value="1"/>
</dbReference>
<dbReference type="OrthoDB" id="5481321at2"/>
<dbReference type="Gene3D" id="1.25.40.10">
    <property type="entry name" value="Tetratricopeptide repeat domain"/>
    <property type="match status" value="4"/>
</dbReference>
<dbReference type="Pfam" id="PF13432">
    <property type="entry name" value="TPR_16"/>
    <property type="match status" value="3"/>
</dbReference>